<dbReference type="AlphaFoldDB" id="A0A7S0IH42"/>
<evidence type="ECO:0000313" key="1">
    <source>
        <dbReference type="EMBL" id="CAD8521771.1"/>
    </source>
</evidence>
<protein>
    <submittedName>
        <fullName evidence="1">Uncharacterized protein</fullName>
    </submittedName>
</protein>
<proteinExistence type="predicted"/>
<organism evidence="1">
    <name type="scientific">Micromonas pusilla</name>
    <name type="common">Picoplanktonic green alga</name>
    <name type="synonym">Chromulina pusilla</name>
    <dbReference type="NCBI Taxonomy" id="38833"/>
    <lineage>
        <taxon>Eukaryota</taxon>
        <taxon>Viridiplantae</taxon>
        <taxon>Chlorophyta</taxon>
        <taxon>Mamiellophyceae</taxon>
        <taxon>Mamiellales</taxon>
        <taxon>Mamiellaceae</taxon>
        <taxon>Micromonas</taxon>
    </lineage>
</organism>
<reference evidence="1" key="1">
    <citation type="submission" date="2021-01" db="EMBL/GenBank/DDBJ databases">
        <authorList>
            <person name="Corre E."/>
            <person name="Pelletier E."/>
            <person name="Niang G."/>
            <person name="Scheremetjew M."/>
            <person name="Finn R."/>
            <person name="Kale V."/>
            <person name="Holt S."/>
            <person name="Cochrane G."/>
            <person name="Meng A."/>
            <person name="Brown T."/>
            <person name="Cohen L."/>
        </authorList>
    </citation>
    <scope>NUCLEOTIDE SEQUENCE</scope>
    <source>
        <strain evidence="1">CCMP1723</strain>
    </source>
</reference>
<sequence length="267" mass="28587">MDKASLRLSGRVAAHGNGRIGNEKFTLTASTGFANGGTVTLRATPGFSPAYDEGEKKLNFQGDSISNVADIGNLRDIDVQFSKGGVELAGQTCDVTVARDHSDDDGHNNPTGVQIKSNVDKVGDVTITAIQAGHKTLNNEDARSDNNAVRIAADIPLSDVNADLTGSVDYDLVSKNANVRIGYHKDDITVKLRTLIKQDGGDKRTAESTINLDYSGLEGIGVGVEVKDNKEGHLQVTKDDFKLKVPIKDNKVETNDASITYNWAIDM</sequence>
<gene>
    <name evidence="1" type="ORF">MCOM1403_LOCUS9181</name>
</gene>
<accession>A0A7S0IH42</accession>
<dbReference type="EMBL" id="HBEQ01011381">
    <property type="protein sequence ID" value="CAD8521771.1"/>
    <property type="molecule type" value="Transcribed_RNA"/>
</dbReference>
<name>A0A7S0IH42_MICPS</name>